<dbReference type="InterPro" id="IPR029052">
    <property type="entry name" value="Metallo-depent_PP-like"/>
</dbReference>
<dbReference type="EMBL" id="CP102382">
    <property type="protein sequence ID" value="UUV22482.1"/>
    <property type="molecule type" value="Genomic_DNA"/>
</dbReference>
<dbReference type="PANTHER" id="PTHR42850">
    <property type="entry name" value="METALLOPHOSPHOESTERASE"/>
    <property type="match status" value="1"/>
</dbReference>
<dbReference type="InterPro" id="IPR050126">
    <property type="entry name" value="Ap4A_hydrolase"/>
</dbReference>
<organism evidence="2 3">
    <name type="scientific">Paenimyroides aestuarii</name>
    <dbReference type="NCBI Taxonomy" id="2968490"/>
    <lineage>
        <taxon>Bacteria</taxon>
        <taxon>Pseudomonadati</taxon>
        <taxon>Bacteroidota</taxon>
        <taxon>Flavobacteriia</taxon>
        <taxon>Flavobacteriales</taxon>
        <taxon>Flavobacteriaceae</taxon>
        <taxon>Paenimyroides</taxon>
    </lineage>
</organism>
<dbReference type="Proteomes" id="UP001317001">
    <property type="component" value="Chromosome"/>
</dbReference>
<reference evidence="2 3" key="1">
    <citation type="submission" date="2022-08" db="EMBL/GenBank/DDBJ databases">
        <title>Myroides zhujiangensis sp. nov., a novel bacterium isolated from sediment in the Pearl River Estuary.</title>
        <authorList>
            <person name="Cui L."/>
        </authorList>
    </citation>
    <scope>NUCLEOTIDE SEQUENCE [LARGE SCALE GENOMIC DNA]</scope>
    <source>
        <strain evidence="2 3">SCSIO 72103</strain>
    </source>
</reference>
<dbReference type="Gene3D" id="3.60.21.10">
    <property type="match status" value="1"/>
</dbReference>
<dbReference type="Pfam" id="PF00149">
    <property type="entry name" value="Metallophos"/>
    <property type="match status" value="1"/>
</dbReference>
<dbReference type="InterPro" id="IPR004843">
    <property type="entry name" value="Calcineurin-like_PHP"/>
</dbReference>
<evidence type="ECO:0000313" key="2">
    <source>
        <dbReference type="EMBL" id="UUV22482.1"/>
    </source>
</evidence>
<protein>
    <submittedName>
        <fullName evidence="2">Metallophosphoesterase</fullName>
    </submittedName>
</protein>
<evidence type="ECO:0000313" key="3">
    <source>
        <dbReference type="Proteomes" id="UP001317001"/>
    </source>
</evidence>
<dbReference type="SUPFAM" id="SSF56300">
    <property type="entry name" value="Metallo-dependent phosphatases"/>
    <property type="match status" value="1"/>
</dbReference>
<accession>A0ABY5NVT6</accession>
<evidence type="ECO:0000259" key="1">
    <source>
        <dbReference type="Pfam" id="PF00149"/>
    </source>
</evidence>
<name>A0ABY5NVT6_9FLAO</name>
<sequence>MSNTFVIGDIHGGLKALQQVLNRANVTTNDKLIFLGDYVDGWSETPAVLDFLMDLSATYSCVFMQGNHEEMLLKWLKKEDDNELWRFHGGEATVQAYQNISLRVIEKHIAFLQQLKEYYIDDQNRLFIHAGFTHLKGVTFEYFRGMFWWDRTLWETAMAVDGNLSPNNLRYPQRLRLYKEIFVGHTPVIRFGASAPMNFANVWNVDTGAAFTGKLSILNVDTKAYWQSDALTDLYPNEKGRN</sequence>
<dbReference type="PANTHER" id="PTHR42850:SF4">
    <property type="entry name" value="ZINC-DEPENDENT ENDOPOLYPHOSPHATASE"/>
    <property type="match status" value="1"/>
</dbReference>
<keyword evidence="3" id="KW-1185">Reference proteome</keyword>
<feature type="domain" description="Calcineurin-like phosphoesterase" evidence="1">
    <location>
        <begin position="5"/>
        <end position="164"/>
    </location>
</feature>
<gene>
    <name evidence="2" type="ORF">NPX36_05425</name>
</gene>
<dbReference type="RefSeq" id="WP_257500399.1">
    <property type="nucleotide sequence ID" value="NZ_CP102382.1"/>
</dbReference>
<proteinExistence type="predicted"/>